<dbReference type="GO" id="GO:0003677">
    <property type="term" value="F:DNA binding"/>
    <property type="evidence" value="ECO:0007669"/>
    <property type="project" value="InterPro"/>
</dbReference>
<accession>A0A0F9AJS0</accession>
<dbReference type="CDD" id="cd00093">
    <property type="entry name" value="HTH_XRE"/>
    <property type="match status" value="1"/>
</dbReference>
<feature type="domain" description="HTH cro/C1-type" evidence="1">
    <location>
        <begin position="11"/>
        <end position="46"/>
    </location>
</feature>
<dbReference type="EMBL" id="LAZR01042389">
    <property type="protein sequence ID" value="KKL09645.1"/>
    <property type="molecule type" value="Genomic_DNA"/>
</dbReference>
<reference evidence="2" key="1">
    <citation type="journal article" date="2015" name="Nature">
        <title>Complex archaea that bridge the gap between prokaryotes and eukaryotes.</title>
        <authorList>
            <person name="Spang A."/>
            <person name="Saw J.H."/>
            <person name="Jorgensen S.L."/>
            <person name="Zaremba-Niedzwiedzka K."/>
            <person name="Martijn J."/>
            <person name="Lind A.E."/>
            <person name="van Eijk R."/>
            <person name="Schleper C."/>
            <person name="Guy L."/>
            <person name="Ettema T.J."/>
        </authorList>
    </citation>
    <scope>NUCLEOTIDE SEQUENCE</scope>
</reference>
<dbReference type="SMART" id="SM00530">
    <property type="entry name" value="HTH_XRE"/>
    <property type="match status" value="1"/>
</dbReference>
<name>A0A0F9AJS0_9ZZZZ</name>
<dbReference type="InterPro" id="IPR001387">
    <property type="entry name" value="Cro/C1-type_HTH"/>
</dbReference>
<dbReference type="AlphaFoldDB" id="A0A0F9AJS0"/>
<sequence length="62" mass="6937">MLSLEFSPARVKRIRVLLGETQEQFAKRLGVNINMVTRWETGQAEPMRGPVLKALLDAEAAV</sequence>
<protein>
    <recommendedName>
        <fullName evidence="1">HTH cro/C1-type domain-containing protein</fullName>
    </recommendedName>
</protein>
<dbReference type="Pfam" id="PF01381">
    <property type="entry name" value="HTH_3"/>
    <property type="match status" value="1"/>
</dbReference>
<organism evidence="2">
    <name type="scientific">marine sediment metagenome</name>
    <dbReference type="NCBI Taxonomy" id="412755"/>
    <lineage>
        <taxon>unclassified sequences</taxon>
        <taxon>metagenomes</taxon>
        <taxon>ecological metagenomes</taxon>
    </lineage>
</organism>
<evidence type="ECO:0000259" key="1">
    <source>
        <dbReference type="PROSITE" id="PS50943"/>
    </source>
</evidence>
<comment type="caution">
    <text evidence="2">The sequence shown here is derived from an EMBL/GenBank/DDBJ whole genome shotgun (WGS) entry which is preliminary data.</text>
</comment>
<dbReference type="Gene3D" id="1.10.260.40">
    <property type="entry name" value="lambda repressor-like DNA-binding domains"/>
    <property type="match status" value="1"/>
</dbReference>
<proteinExistence type="predicted"/>
<gene>
    <name evidence="2" type="ORF">LCGC14_2563790</name>
</gene>
<dbReference type="SUPFAM" id="SSF47413">
    <property type="entry name" value="lambda repressor-like DNA-binding domains"/>
    <property type="match status" value="1"/>
</dbReference>
<dbReference type="InterPro" id="IPR010982">
    <property type="entry name" value="Lambda_DNA-bd_dom_sf"/>
</dbReference>
<dbReference type="PROSITE" id="PS50943">
    <property type="entry name" value="HTH_CROC1"/>
    <property type="match status" value="1"/>
</dbReference>
<evidence type="ECO:0000313" key="2">
    <source>
        <dbReference type="EMBL" id="KKL09645.1"/>
    </source>
</evidence>